<evidence type="ECO:0000313" key="2">
    <source>
        <dbReference type="Proteomes" id="UP001597176"/>
    </source>
</evidence>
<name>A0ABW3X4Y1_9HYPH</name>
<accession>A0ABW3X4Y1</accession>
<evidence type="ECO:0000313" key="1">
    <source>
        <dbReference type="EMBL" id="MFD1304061.1"/>
    </source>
</evidence>
<dbReference type="Proteomes" id="UP001597176">
    <property type="component" value="Unassembled WGS sequence"/>
</dbReference>
<keyword evidence="2" id="KW-1185">Reference proteome</keyword>
<dbReference type="RefSeq" id="WP_238209200.1">
    <property type="nucleotide sequence ID" value="NZ_JBHTND010000050.1"/>
</dbReference>
<dbReference type="EMBL" id="JBHTND010000050">
    <property type="protein sequence ID" value="MFD1304061.1"/>
    <property type="molecule type" value="Genomic_DNA"/>
</dbReference>
<organism evidence="1 2">
    <name type="scientific">Methylobacterium marchantiae</name>
    <dbReference type="NCBI Taxonomy" id="600331"/>
    <lineage>
        <taxon>Bacteria</taxon>
        <taxon>Pseudomonadati</taxon>
        <taxon>Pseudomonadota</taxon>
        <taxon>Alphaproteobacteria</taxon>
        <taxon>Hyphomicrobiales</taxon>
        <taxon>Methylobacteriaceae</taxon>
        <taxon>Methylobacterium</taxon>
    </lineage>
</organism>
<proteinExistence type="predicted"/>
<reference evidence="2" key="1">
    <citation type="journal article" date="2019" name="Int. J. Syst. Evol. Microbiol.">
        <title>The Global Catalogue of Microorganisms (GCM) 10K type strain sequencing project: providing services to taxonomists for standard genome sequencing and annotation.</title>
        <authorList>
            <consortium name="The Broad Institute Genomics Platform"/>
            <consortium name="The Broad Institute Genome Sequencing Center for Infectious Disease"/>
            <person name="Wu L."/>
            <person name="Ma J."/>
        </authorList>
    </citation>
    <scope>NUCLEOTIDE SEQUENCE [LARGE SCALE GENOMIC DNA]</scope>
    <source>
        <strain evidence="2">CCUG 56108</strain>
    </source>
</reference>
<gene>
    <name evidence="1" type="ORF">ACFQ4G_21065</name>
</gene>
<sequence>MLDAEREPRELLDEMRRAVGSMTFAAMYLQDPVPADGNVIRREWLKYFDCEPEPSSLKYFVASWDTASTLDATSSYSVGLLWGSDGENFYLLDLIRGR</sequence>
<comment type="caution">
    <text evidence="1">The sequence shown here is derived from an EMBL/GenBank/DDBJ whole genome shotgun (WGS) entry which is preliminary data.</text>
</comment>
<protein>
    <submittedName>
        <fullName evidence="1">Uncharacterized protein</fullName>
    </submittedName>
</protein>